<comment type="caution">
    <text evidence="1">The sequence shown here is derived from an EMBL/GenBank/DDBJ whole genome shotgun (WGS) entry which is preliminary data.</text>
</comment>
<protein>
    <submittedName>
        <fullName evidence="1">Uncharacterized protein</fullName>
    </submittedName>
</protein>
<sequence>MHIYVTPPPQRRTTILQATSQRTYEPALSRLRCIIIDRKTVMPIQEPITVATRRIATVRRHAAWTWPAAIVAMRMTLVTGRSITEAGVPGNRVDLGRVDMILRDDNMAIETDHQFRQQVLLVIFRTLQNTWHLDVVHLLA</sequence>
<accession>A0A9P0P9L4</accession>
<proteinExistence type="predicted"/>
<organism evidence="1 2">
    <name type="scientific">Acanthoscelides obtectus</name>
    <name type="common">Bean weevil</name>
    <name type="synonym">Bruchus obtectus</name>
    <dbReference type="NCBI Taxonomy" id="200917"/>
    <lineage>
        <taxon>Eukaryota</taxon>
        <taxon>Metazoa</taxon>
        <taxon>Ecdysozoa</taxon>
        <taxon>Arthropoda</taxon>
        <taxon>Hexapoda</taxon>
        <taxon>Insecta</taxon>
        <taxon>Pterygota</taxon>
        <taxon>Neoptera</taxon>
        <taxon>Endopterygota</taxon>
        <taxon>Coleoptera</taxon>
        <taxon>Polyphaga</taxon>
        <taxon>Cucujiformia</taxon>
        <taxon>Chrysomeloidea</taxon>
        <taxon>Chrysomelidae</taxon>
        <taxon>Bruchinae</taxon>
        <taxon>Bruchini</taxon>
        <taxon>Acanthoscelides</taxon>
    </lineage>
</organism>
<keyword evidence="2" id="KW-1185">Reference proteome</keyword>
<evidence type="ECO:0000313" key="1">
    <source>
        <dbReference type="EMBL" id="CAH1976674.1"/>
    </source>
</evidence>
<dbReference type="Proteomes" id="UP001152888">
    <property type="component" value="Unassembled WGS sequence"/>
</dbReference>
<name>A0A9P0P9L4_ACAOB</name>
<gene>
    <name evidence="1" type="ORF">ACAOBT_LOCUS12266</name>
</gene>
<reference evidence="1" key="1">
    <citation type="submission" date="2022-03" db="EMBL/GenBank/DDBJ databases">
        <authorList>
            <person name="Sayadi A."/>
        </authorList>
    </citation>
    <scope>NUCLEOTIDE SEQUENCE</scope>
</reference>
<dbReference type="EMBL" id="CAKOFQ010006850">
    <property type="protein sequence ID" value="CAH1976674.1"/>
    <property type="molecule type" value="Genomic_DNA"/>
</dbReference>
<evidence type="ECO:0000313" key="2">
    <source>
        <dbReference type="Proteomes" id="UP001152888"/>
    </source>
</evidence>
<dbReference type="AlphaFoldDB" id="A0A9P0P9L4"/>